<organism evidence="2 3">
    <name type="scientific">Rufibacter quisquiliarum</name>
    <dbReference type="NCBI Taxonomy" id="1549639"/>
    <lineage>
        <taxon>Bacteria</taxon>
        <taxon>Pseudomonadati</taxon>
        <taxon>Bacteroidota</taxon>
        <taxon>Cytophagia</taxon>
        <taxon>Cytophagales</taxon>
        <taxon>Hymenobacteraceae</taxon>
        <taxon>Rufibacter</taxon>
    </lineage>
</organism>
<reference evidence="2 3" key="1">
    <citation type="submission" date="2020-08" db="EMBL/GenBank/DDBJ databases">
        <title>Genomic Encyclopedia of Type Strains, Phase IV (KMG-IV): sequencing the most valuable type-strain genomes for metagenomic binning, comparative biology and taxonomic classification.</title>
        <authorList>
            <person name="Goeker M."/>
        </authorList>
    </citation>
    <scope>NUCLEOTIDE SEQUENCE [LARGE SCALE GENOMIC DNA]</scope>
    <source>
        <strain evidence="2 3">DSM 29854</strain>
    </source>
</reference>
<feature type="transmembrane region" description="Helical" evidence="1">
    <location>
        <begin position="70"/>
        <end position="88"/>
    </location>
</feature>
<evidence type="ECO:0000313" key="2">
    <source>
        <dbReference type="EMBL" id="MBA9079169.1"/>
    </source>
</evidence>
<dbReference type="RefSeq" id="WP_182514145.1">
    <property type="nucleotide sequence ID" value="NZ_JACJIQ010000019.1"/>
</dbReference>
<protein>
    <submittedName>
        <fullName evidence="2">Uncharacterized protein</fullName>
    </submittedName>
</protein>
<name>A0A839GQR7_9BACT</name>
<keyword evidence="3" id="KW-1185">Reference proteome</keyword>
<keyword evidence="1" id="KW-1133">Transmembrane helix</keyword>
<accession>A0A839GQR7</accession>
<dbReference type="Proteomes" id="UP000563094">
    <property type="component" value="Unassembled WGS sequence"/>
</dbReference>
<dbReference type="EMBL" id="JACJIQ010000019">
    <property type="protein sequence ID" value="MBA9079169.1"/>
    <property type="molecule type" value="Genomic_DNA"/>
</dbReference>
<gene>
    <name evidence="2" type="ORF">FHS90_003904</name>
</gene>
<keyword evidence="1" id="KW-0472">Membrane</keyword>
<proteinExistence type="predicted"/>
<keyword evidence="1" id="KW-0812">Transmembrane</keyword>
<feature type="transmembrane region" description="Helical" evidence="1">
    <location>
        <begin position="7"/>
        <end position="25"/>
    </location>
</feature>
<sequence length="121" mass="13531">MKNKNLYYALAAFALIVAVVLNLLHVASSSVLLGGAYVTGRLLMLWHARQLEKQLPQTVVASSKMGVQRMAALLILGVAVLHLMHWPFANQLLLIALGFDLWAQSRYLKKLEQQQPLEDTH</sequence>
<evidence type="ECO:0000313" key="3">
    <source>
        <dbReference type="Proteomes" id="UP000563094"/>
    </source>
</evidence>
<evidence type="ECO:0000256" key="1">
    <source>
        <dbReference type="SAM" id="Phobius"/>
    </source>
</evidence>
<comment type="caution">
    <text evidence="2">The sequence shown here is derived from an EMBL/GenBank/DDBJ whole genome shotgun (WGS) entry which is preliminary data.</text>
</comment>
<dbReference type="AlphaFoldDB" id="A0A839GQR7"/>